<name>A0A1X0NN93_9TRYP</name>
<dbReference type="GeneID" id="39988405"/>
<dbReference type="EMBL" id="NBCO01000031">
    <property type="protein sequence ID" value="ORC85958.1"/>
    <property type="molecule type" value="Genomic_DNA"/>
</dbReference>
<dbReference type="Proteomes" id="UP000192257">
    <property type="component" value="Unassembled WGS sequence"/>
</dbReference>
<proteinExistence type="predicted"/>
<dbReference type="PROSITE" id="PS51257">
    <property type="entry name" value="PROKAR_LIPOPROTEIN"/>
    <property type="match status" value="1"/>
</dbReference>
<reference evidence="1 2" key="1">
    <citation type="submission" date="2017-03" db="EMBL/GenBank/DDBJ databases">
        <title>An alternative strategy for trypanosome survival in the mammalian bloodstream revealed through genome and transcriptome analysis of the ubiquitous bovine parasite Trypanosoma (Megatrypanum) theileri.</title>
        <authorList>
            <person name="Kelly S."/>
            <person name="Ivens A."/>
            <person name="Mott A."/>
            <person name="O'Neill E."/>
            <person name="Emms D."/>
            <person name="Macleod O."/>
            <person name="Voorheis P."/>
            <person name="Matthews J."/>
            <person name="Matthews K."/>
            <person name="Carrington M."/>
        </authorList>
    </citation>
    <scope>NUCLEOTIDE SEQUENCE [LARGE SCALE GENOMIC DNA]</scope>
    <source>
        <strain evidence="1">Edinburgh</strain>
    </source>
</reference>
<comment type="caution">
    <text evidence="1">The sequence shown here is derived from an EMBL/GenBank/DDBJ whole genome shotgun (WGS) entry which is preliminary data.</text>
</comment>
<accession>A0A1X0NN93</accession>
<evidence type="ECO:0000313" key="1">
    <source>
        <dbReference type="EMBL" id="ORC85958.1"/>
    </source>
</evidence>
<sequence length="127" mass="14769">MDYLRGISPSQLVTACREKFFPCRRTLPQIMARHGAIFCNGRALFVVKGWRRNGFKWDDGSAQRHGQYKRLRAFRGRGCGTFGGHRWASKKRIILHTGYHEVSEETFGITTTIQQGTMFQLWPYWAL</sequence>
<keyword evidence="2" id="KW-1185">Reference proteome</keyword>
<protein>
    <submittedName>
        <fullName evidence="1">Uncharacterized protein</fullName>
    </submittedName>
</protein>
<dbReference type="AlphaFoldDB" id="A0A1X0NN93"/>
<gene>
    <name evidence="1" type="ORF">TM35_000311440</name>
</gene>
<dbReference type="VEuPathDB" id="TriTrypDB:TM35_000311440"/>
<dbReference type="RefSeq" id="XP_028880024.1">
    <property type="nucleotide sequence ID" value="XM_029028625.1"/>
</dbReference>
<organism evidence="1 2">
    <name type="scientific">Trypanosoma theileri</name>
    <dbReference type="NCBI Taxonomy" id="67003"/>
    <lineage>
        <taxon>Eukaryota</taxon>
        <taxon>Discoba</taxon>
        <taxon>Euglenozoa</taxon>
        <taxon>Kinetoplastea</taxon>
        <taxon>Metakinetoplastina</taxon>
        <taxon>Trypanosomatida</taxon>
        <taxon>Trypanosomatidae</taxon>
        <taxon>Trypanosoma</taxon>
    </lineage>
</organism>
<evidence type="ECO:0000313" key="2">
    <source>
        <dbReference type="Proteomes" id="UP000192257"/>
    </source>
</evidence>